<feature type="domain" description="CusB-like beta-barrel" evidence="4">
    <location>
        <begin position="208"/>
        <end position="282"/>
    </location>
</feature>
<dbReference type="Gene3D" id="1.10.287.470">
    <property type="entry name" value="Helix hairpin bin"/>
    <property type="match status" value="1"/>
</dbReference>
<dbReference type="InterPro" id="IPR006143">
    <property type="entry name" value="RND_pump_MFP"/>
</dbReference>
<evidence type="ECO:0000259" key="3">
    <source>
        <dbReference type="Pfam" id="PF25917"/>
    </source>
</evidence>
<dbReference type="Gene3D" id="2.40.30.170">
    <property type="match status" value="1"/>
</dbReference>
<evidence type="ECO:0000256" key="2">
    <source>
        <dbReference type="SAM" id="Coils"/>
    </source>
</evidence>
<dbReference type="InterPro" id="IPR058625">
    <property type="entry name" value="MdtA-like_BSH"/>
</dbReference>
<dbReference type="Pfam" id="PF25954">
    <property type="entry name" value="Beta-barrel_RND_2"/>
    <property type="match status" value="1"/>
</dbReference>
<dbReference type="RefSeq" id="WP_284281208.1">
    <property type="nucleotide sequence ID" value="NZ_BSOJ01000015.1"/>
</dbReference>
<gene>
    <name evidence="5" type="ORF">GCM10007875_16750</name>
</gene>
<dbReference type="SUPFAM" id="SSF111369">
    <property type="entry name" value="HlyD-like secretion proteins"/>
    <property type="match status" value="1"/>
</dbReference>
<evidence type="ECO:0000256" key="1">
    <source>
        <dbReference type="ARBA" id="ARBA00009477"/>
    </source>
</evidence>
<dbReference type="NCBIfam" id="TIGR01730">
    <property type="entry name" value="RND_mfp"/>
    <property type="match status" value="1"/>
</dbReference>
<dbReference type="PROSITE" id="PS51257">
    <property type="entry name" value="PROKAR_LIPOPROTEIN"/>
    <property type="match status" value="1"/>
</dbReference>
<accession>A0ABQ5YPQ8</accession>
<protein>
    <submittedName>
        <fullName evidence="5">RND transporter</fullName>
    </submittedName>
</protein>
<dbReference type="Pfam" id="PF25917">
    <property type="entry name" value="BSH_RND"/>
    <property type="match status" value="1"/>
</dbReference>
<dbReference type="EMBL" id="BSOJ01000015">
    <property type="protein sequence ID" value="GLR26585.1"/>
    <property type="molecule type" value="Genomic_DNA"/>
</dbReference>
<comment type="similarity">
    <text evidence="1">Belongs to the membrane fusion protein (MFP) (TC 8.A.1) family.</text>
</comment>
<dbReference type="Proteomes" id="UP001156664">
    <property type="component" value="Unassembled WGS sequence"/>
</dbReference>
<sequence length="368" mass="39669">MKHSRSLGRGGLLCLALLLGACSRGQPDTTEIIRPVRVMALKATGAVSDEVYPGQVEPRYEASLGFQVGGRLLRRVVELGQHVDKGQVLAQIDPRDLALAQSAAQAQYAAAQADFQQAVTDLKRANTLKMQNFVSQAQVDRAQLARDAAESRLAQARSQLNAQVNQSAYGSLRAPGNGYITKIYAEAGQVLAPAQPVLQWAGEHDIQVRIAVPETRVDQFSAGQVATVKLWAEGDPLTAKVREVSPVADPVTRAYPVYLDLPGVDQKSARFGMSANVIFQRAQSDSAFKLPGTALVADEKGAWVWVFDPESKTVHRRAVKPFGVTESSFLVKDGLRAGDLVVIAGTHVLNEGQKATRFIEPADVTAHD</sequence>
<feature type="coiled-coil region" evidence="2">
    <location>
        <begin position="139"/>
        <end position="166"/>
    </location>
</feature>
<proteinExistence type="inferred from homology"/>
<dbReference type="Gene3D" id="2.40.420.20">
    <property type="match status" value="1"/>
</dbReference>
<feature type="domain" description="Multidrug resistance protein MdtA-like barrel-sandwich hybrid" evidence="3">
    <location>
        <begin position="62"/>
        <end position="195"/>
    </location>
</feature>
<reference evidence="6" key="1">
    <citation type="journal article" date="2019" name="Int. J. Syst. Evol. Microbiol.">
        <title>The Global Catalogue of Microorganisms (GCM) 10K type strain sequencing project: providing services to taxonomists for standard genome sequencing and annotation.</title>
        <authorList>
            <consortium name="The Broad Institute Genomics Platform"/>
            <consortium name="The Broad Institute Genome Sequencing Center for Infectious Disease"/>
            <person name="Wu L."/>
            <person name="Ma J."/>
        </authorList>
    </citation>
    <scope>NUCLEOTIDE SEQUENCE [LARGE SCALE GENOMIC DNA]</scope>
    <source>
        <strain evidence="6">NBRC 105857</strain>
    </source>
</reference>
<dbReference type="Gene3D" id="2.40.50.100">
    <property type="match status" value="1"/>
</dbReference>
<organism evidence="5 6">
    <name type="scientific">Limnobacter litoralis</name>
    <dbReference type="NCBI Taxonomy" id="481366"/>
    <lineage>
        <taxon>Bacteria</taxon>
        <taxon>Pseudomonadati</taxon>
        <taxon>Pseudomonadota</taxon>
        <taxon>Betaproteobacteria</taxon>
        <taxon>Burkholderiales</taxon>
        <taxon>Burkholderiaceae</taxon>
        <taxon>Limnobacter</taxon>
    </lineage>
</organism>
<keyword evidence="2" id="KW-0175">Coiled coil</keyword>
<dbReference type="PANTHER" id="PTHR30469:SF15">
    <property type="entry name" value="HLYD FAMILY OF SECRETION PROTEINS"/>
    <property type="match status" value="1"/>
</dbReference>
<dbReference type="PANTHER" id="PTHR30469">
    <property type="entry name" value="MULTIDRUG RESISTANCE PROTEIN MDTA"/>
    <property type="match status" value="1"/>
</dbReference>
<evidence type="ECO:0000313" key="6">
    <source>
        <dbReference type="Proteomes" id="UP001156664"/>
    </source>
</evidence>
<evidence type="ECO:0000259" key="4">
    <source>
        <dbReference type="Pfam" id="PF25954"/>
    </source>
</evidence>
<keyword evidence="6" id="KW-1185">Reference proteome</keyword>
<dbReference type="InterPro" id="IPR058792">
    <property type="entry name" value="Beta-barrel_RND_2"/>
</dbReference>
<evidence type="ECO:0000313" key="5">
    <source>
        <dbReference type="EMBL" id="GLR26585.1"/>
    </source>
</evidence>
<name>A0ABQ5YPQ8_9BURK</name>
<comment type="caution">
    <text evidence="5">The sequence shown here is derived from an EMBL/GenBank/DDBJ whole genome shotgun (WGS) entry which is preliminary data.</text>
</comment>